<dbReference type="InterPro" id="IPR002104">
    <property type="entry name" value="Integrase_catalytic"/>
</dbReference>
<evidence type="ECO:0000256" key="3">
    <source>
        <dbReference type="ARBA" id="ARBA00022908"/>
    </source>
</evidence>
<dbReference type="Proteomes" id="UP000220752">
    <property type="component" value="Unassembled WGS sequence"/>
</dbReference>
<accession>A0A2A6ZEB9</accession>
<evidence type="ECO:0000256" key="2">
    <source>
        <dbReference type="ARBA" id="ARBA00008857"/>
    </source>
</evidence>
<dbReference type="PANTHER" id="PTHR30629">
    <property type="entry name" value="PROPHAGE INTEGRASE"/>
    <property type="match status" value="1"/>
</dbReference>
<evidence type="ECO:0000313" key="8">
    <source>
        <dbReference type="EMBL" id="PDX59644.1"/>
    </source>
</evidence>
<dbReference type="AlphaFoldDB" id="A0A2A6ZEB9"/>
<evidence type="ECO:0000259" key="7">
    <source>
        <dbReference type="Pfam" id="PF14659"/>
    </source>
</evidence>
<comment type="function">
    <text evidence="1">Site-specific tyrosine recombinase, which acts by catalyzing the cutting and rejoining of the recombining DNA molecules.</text>
</comment>
<dbReference type="EMBL" id="NMTQ01000011">
    <property type="protein sequence ID" value="PDX59644.1"/>
    <property type="molecule type" value="Genomic_DNA"/>
</dbReference>
<sequence length="367" mass="41394">MFGRGCSQMSKRTNTAQWEEKYQRWRIAVQKDGVRKQFYSSTPGRTGQREANAKADRWLDDGIGVKARRVEDLYQEWYATVVKTTGTGNQRNIESRWRTRILPAIGRKRITSLTEQDLQDVVNDAYSDGLAKKSLQSLCADMRAFCKWCRAKKLTTFHPEGLHVPAGARPKGKKVLQPDALITLFRVDTTLYKGKRVHDDFIHAYRFQVLTGLRPGELVGLHWADVKGGTVFISRAVNVLGEQTRGKNDNAVRAFVLSDLARAVLEQQRAVTGAGESVFCLKSEAYYYKRWQVYCRVNEIPPVSAYEMRHTFVSVAKKLPAGEVKDLVGHSEDMDTFGVYGHALTGEDTETAQAVNGMFLKLLHAGK</sequence>
<organism evidence="8 9">
    <name type="scientific">Faecalibacterium langellae</name>
    <dbReference type="NCBI Taxonomy" id="3435293"/>
    <lineage>
        <taxon>Bacteria</taxon>
        <taxon>Bacillati</taxon>
        <taxon>Bacillota</taxon>
        <taxon>Clostridia</taxon>
        <taxon>Eubacteriales</taxon>
        <taxon>Oscillospiraceae</taxon>
        <taxon>Faecalibacterium</taxon>
    </lineage>
</organism>
<dbReference type="InterPro" id="IPR011010">
    <property type="entry name" value="DNA_brk_join_enz"/>
</dbReference>
<dbReference type="GO" id="GO:0003677">
    <property type="term" value="F:DNA binding"/>
    <property type="evidence" value="ECO:0007669"/>
    <property type="project" value="UniProtKB-KW"/>
</dbReference>
<dbReference type="GO" id="GO:0015074">
    <property type="term" value="P:DNA integration"/>
    <property type="evidence" value="ECO:0007669"/>
    <property type="project" value="UniProtKB-KW"/>
</dbReference>
<dbReference type="Pfam" id="PF00589">
    <property type="entry name" value="Phage_integrase"/>
    <property type="match status" value="1"/>
</dbReference>
<comment type="similarity">
    <text evidence="2">Belongs to the 'phage' integrase family.</text>
</comment>
<gene>
    <name evidence="8" type="ORF">CGS46_01675</name>
</gene>
<protein>
    <recommendedName>
        <fullName evidence="10">Tyr recombinase domain-containing protein</fullName>
    </recommendedName>
</protein>
<dbReference type="CDD" id="cd01189">
    <property type="entry name" value="INT_ICEBs1_C_like"/>
    <property type="match status" value="1"/>
</dbReference>
<feature type="domain" description="Tyr recombinase" evidence="6">
    <location>
        <begin position="205"/>
        <end position="343"/>
    </location>
</feature>
<keyword evidence="9" id="KW-1185">Reference proteome</keyword>
<reference evidence="8 9" key="1">
    <citation type="journal article" date="2017" name="Front. Microbiol.">
        <title>New Insights into the Diversity of the Genus Faecalibacterium.</title>
        <authorList>
            <person name="Benevides L."/>
            <person name="Burman S."/>
            <person name="Martin R."/>
            <person name="Robert V."/>
            <person name="Thomas M."/>
            <person name="Miquel S."/>
            <person name="Chain F."/>
            <person name="Sokol H."/>
            <person name="Bermudez-Humaran L.G."/>
            <person name="Morrison M."/>
            <person name="Langella P."/>
            <person name="Azevedo V.A."/>
            <person name="Chatel J.M."/>
            <person name="Soares S."/>
        </authorList>
    </citation>
    <scope>NUCLEOTIDE SEQUENCE [LARGE SCALE GENOMIC DNA]</scope>
    <source>
        <strain evidence="9">CNCM I-4540</strain>
    </source>
</reference>
<comment type="caution">
    <text evidence="8">The sequence shown here is derived from an EMBL/GenBank/DDBJ whole genome shotgun (WGS) entry which is preliminary data.</text>
</comment>
<dbReference type="Gene3D" id="1.10.443.10">
    <property type="entry name" value="Intergrase catalytic core"/>
    <property type="match status" value="1"/>
</dbReference>
<dbReference type="Gene3D" id="1.10.150.130">
    <property type="match status" value="1"/>
</dbReference>
<evidence type="ECO:0000256" key="5">
    <source>
        <dbReference type="ARBA" id="ARBA00023172"/>
    </source>
</evidence>
<dbReference type="GO" id="GO:0006310">
    <property type="term" value="P:DNA recombination"/>
    <property type="evidence" value="ECO:0007669"/>
    <property type="project" value="UniProtKB-KW"/>
</dbReference>
<evidence type="ECO:0008006" key="10">
    <source>
        <dbReference type="Google" id="ProtNLM"/>
    </source>
</evidence>
<keyword evidence="3" id="KW-0229">DNA integration</keyword>
<evidence type="ECO:0000313" key="9">
    <source>
        <dbReference type="Proteomes" id="UP000220752"/>
    </source>
</evidence>
<evidence type="ECO:0000256" key="1">
    <source>
        <dbReference type="ARBA" id="ARBA00003283"/>
    </source>
</evidence>
<keyword evidence="5" id="KW-0233">DNA recombination</keyword>
<dbReference type="InterPro" id="IPR010998">
    <property type="entry name" value="Integrase_recombinase_N"/>
</dbReference>
<dbReference type="Pfam" id="PF14659">
    <property type="entry name" value="Phage_int_SAM_3"/>
    <property type="match status" value="1"/>
</dbReference>
<dbReference type="InterPro" id="IPR050808">
    <property type="entry name" value="Phage_Integrase"/>
</dbReference>
<dbReference type="InterPro" id="IPR013762">
    <property type="entry name" value="Integrase-like_cat_sf"/>
</dbReference>
<evidence type="ECO:0000256" key="4">
    <source>
        <dbReference type="ARBA" id="ARBA00023125"/>
    </source>
</evidence>
<proteinExistence type="inferred from homology"/>
<evidence type="ECO:0000259" key="6">
    <source>
        <dbReference type="Pfam" id="PF00589"/>
    </source>
</evidence>
<dbReference type="InterPro" id="IPR004107">
    <property type="entry name" value="Integrase_SAM-like_N"/>
</dbReference>
<dbReference type="PANTHER" id="PTHR30629:SF2">
    <property type="entry name" value="PROPHAGE INTEGRASE INTS-RELATED"/>
    <property type="match status" value="1"/>
</dbReference>
<name>A0A2A6ZEB9_9FIRM</name>
<keyword evidence="4" id="KW-0238">DNA-binding</keyword>
<dbReference type="SUPFAM" id="SSF56349">
    <property type="entry name" value="DNA breaking-rejoining enzymes"/>
    <property type="match status" value="1"/>
</dbReference>
<feature type="domain" description="Integrase SAM-like N-terminal" evidence="7">
    <location>
        <begin position="71"/>
        <end position="124"/>
    </location>
</feature>